<keyword evidence="4" id="KW-0175">Coiled coil</keyword>
<evidence type="ECO:0000313" key="7">
    <source>
        <dbReference type="EMBL" id="SFJ16800.1"/>
    </source>
</evidence>
<proteinExistence type="predicted"/>
<dbReference type="STRING" id="240302.BN982_00379"/>
<keyword evidence="2 7" id="KW-0808">Transferase</keyword>
<feature type="domain" description="SpoOB alpha-helical" evidence="6">
    <location>
        <begin position="2"/>
        <end position="56"/>
    </location>
</feature>
<dbReference type="InterPro" id="IPR037100">
    <property type="entry name" value="Spo0B_C_sf"/>
</dbReference>
<feature type="coiled-coil region" evidence="4">
    <location>
        <begin position="31"/>
        <end position="58"/>
    </location>
</feature>
<keyword evidence="3" id="KW-0418">Kinase</keyword>
<dbReference type="GO" id="GO:0000155">
    <property type="term" value="F:phosphorelay sensor kinase activity"/>
    <property type="evidence" value="ECO:0007669"/>
    <property type="project" value="InterPro"/>
</dbReference>
<dbReference type="AlphaFoldDB" id="A0A1I3P619"/>
<sequence length="172" mass="20349">MMEEKDIIALLRHKRHDWMNQIQLIQGYASLGKQDRLLSQIEEVKEEAEEERKLLNSDALLFPLWLLAFNWVHKAYRLRYFIRNEVDLSRHDQKLTAYGKRMIEILDEHIGNEDLYEGILTIYVGGQDTLGLSWEWEGLFHDPGLLKEKLNEEGFIATIFESKELSIEMTIE</sequence>
<dbReference type="InterPro" id="IPR039506">
    <property type="entry name" value="SPOB_a"/>
</dbReference>
<keyword evidence="8" id="KW-1185">Reference proteome</keyword>
<gene>
    <name evidence="7" type="ORF">SAMN04487936_101182</name>
</gene>
<dbReference type="EMBL" id="FOSB01000001">
    <property type="protein sequence ID" value="SFJ16800.1"/>
    <property type="molecule type" value="Genomic_DNA"/>
</dbReference>
<evidence type="ECO:0000256" key="3">
    <source>
        <dbReference type="ARBA" id="ARBA00022777"/>
    </source>
</evidence>
<dbReference type="Proteomes" id="UP000183557">
    <property type="component" value="Unassembled WGS sequence"/>
</dbReference>
<dbReference type="InterPro" id="IPR016122">
    <property type="entry name" value="SpoOB_C"/>
</dbReference>
<protein>
    <submittedName>
        <fullName evidence="7">Stage 0 sporulation protein B (Sporulation initiation phosphotransferase)</fullName>
    </submittedName>
</protein>
<evidence type="ECO:0000256" key="4">
    <source>
        <dbReference type="SAM" id="Coils"/>
    </source>
</evidence>
<name>A0A1I3P619_HALDA</name>
<accession>A0A1I3P619</accession>
<feature type="domain" description="Sporulation initiation phosphotransferase B C-terminal" evidence="5">
    <location>
        <begin position="64"/>
        <end position="151"/>
    </location>
</feature>
<reference evidence="8" key="1">
    <citation type="submission" date="2016-10" db="EMBL/GenBank/DDBJ databases">
        <authorList>
            <person name="Varghese N."/>
            <person name="Submissions S."/>
        </authorList>
    </citation>
    <scope>NUCLEOTIDE SEQUENCE [LARGE SCALE GENOMIC DNA]</scope>
    <source>
        <strain evidence="8">CGMCC 1.3704</strain>
    </source>
</reference>
<dbReference type="Gene3D" id="3.30.565.30">
    <property type="entry name" value="Sporulation initiation phosphotransferase B (SpoOB), C-terminal domain"/>
    <property type="match status" value="1"/>
</dbReference>
<evidence type="ECO:0000256" key="2">
    <source>
        <dbReference type="ARBA" id="ARBA00022679"/>
    </source>
</evidence>
<keyword evidence="1" id="KW-0597">Phosphoprotein</keyword>
<dbReference type="InterPro" id="IPR016120">
    <property type="entry name" value="Sig_transdc_His_kin_SpoOB"/>
</dbReference>
<dbReference type="Pfam" id="PF14689">
    <property type="entry name" value="SPOB_a"/>
    <property type="match status" value="1"/>
</dbReference>
<dbReference type="SUPFAM" id="SSF55890">
    <property type="entry name" value="Sporulation response regulatory protein Spo0B"/>
    <property type="match status" value="1"/>
</dbReference>
<dbReference type="Gene3D" id="1.10.287.130">
    <property type="match status" value="1"/>
</dbReference>
<evidence type="ECO:0000313" key="8">
    <source>
        <dbReference type="Proteomes" id="UP000183557"/>
    </source>
</evidence>
<dbReference type="Pfam" id="PF14682">
    <property type="entry name" value="SPOB_ab"/>
    <property type="match status" value="1"/>
</dbReference>
<organism evidence="7 8">
    <name type="scientific">Halobacillus dabanensis</name>
    <dbReference type="NCBI Taxonomy" id="240302"/>
    <lineage>
        <taxon>Bacteria</taxon>
        <taxon>Bacillati</taxon>
        <taxon>Bacillota</taxon>
        <taxon>Bacilli</taxon>
        <taxon>Bacillales</taxon>
        <taxon>Bacillaceae</taxon>
        <taxon>Halobacillus</taxon>
    </lineage>
</organism>
<evidence type="ECO:0000259" key="5">
    <source>
        <dbReference type="Pfam" id="PF14682"/>
    </source>
</evidence>
<evidence type="ECO:0000259" key="6">
    <source>
        <dbReference type="Pfam" id="PF14689"/>
    </source>
</evidence>
<evidence type="ECO:0000256" key="1">
    <source>
        <dbReference type="ARBA" id="ARBA00022553"/>
    </source>
</evidence>